<dbReference type="InterPro" id="IPR001279">
    <property type="entry name" value="Metallo-B-lactamas"/>
</dbReference>
<sequence>MRTNITLPPPAEDQAFCNVSALEGGHVVLPSSFILANAHPDSKEAMPSLCFLLIHSSSSKRFVFDLGIRPDIEAYPPAVREYLTSGLVTASVPQDVVGSLAKGGLAPDDIDTVCISHCHGDHIGNTHAFARSTFVVGGACQALFVEGKTYPEDPASSYARDLLPTDRTRYLTVEEWTPIGPFPRAFDFYGDGSLYLVDSPGHLQGHLNVLARTSADGAWVYLAGDSAHSWKIITGESEIKVGAPWDPHFCIHVDKEKAEGHIANIRVLWKMPRVRVILAHDTPWYQENRGGPAFWPGHIAAL</sequence>
<keyword evidence="5" id="KW-0862">Zinc</keyword>
<gene>
    <name evidence="7" type="ORF">AAE3_LOCUS12180</name>
</gene>
<reference evidence="7 8" key="1">
    <citation type="submission" date="2020-01" db="EMBL/GenBank/DDBJ databases">
        <authorList>
            <person name="Gupta K D."/>
        </authorList>
    </citation>
    <scope>NUCLEOTIDE SEQUENCE [LARGE SCALE GENOMIC DNA]</scope>
</reference>
<evidence type="ECO:0000256" key="2">
    <source>
        <dbReference type="ARBA" id="ARBA00007749"/>
    </source>
</evidence>
<dbReference type="InterPro" id="IPR036866">
    <property type="entry name" value="RibonucZ/Hydroxyglut_hydro"/>
</dbReference>
<dbReference type="PANTHER" id="PTHR42978:SF2">
    <property type="entry name" value="102 KBASES UNSTABLE REGION: FROM 1 TO 119443"/>
    <property type="match status" value="1"/>
</dbReference>
<keyword evidence="3" id="KW-0479">Metal-binding</keyword>
<dbReference type="SMART" id="SM00849">
    <property type="entry name" value="Lactamase_B"/>
    <property type="match status" value="1"/>
</dbReference>
<dbReference type="SUPFAM" id="SSF56281">
    <property type="entry name" value="Metallo-hydrolase/oxidoreductase"/>
    <property type="match status" value="1"/>
</dbReference>
<dbReference type="OrthoDB" id="10250730at2759"/>
<evidence type="ECO:0000256" key="5">
    <source>
        <dbReference type="ARBA" id="ARBA00022833"/>
    </source>
</evidence>
<evidence type="ECO:0000256" key="3">
    <source>
        <dbReference type="ARBA" id="ARBA00022723"/>
    </source>
</evidence>
<dbReference type="Proteomes" id="UP000467700">
    <property type="component" value="Unassembled WGS sequence"/>
</dbReference>
<comment type="caution">
    <text evidence="7">The sequence shown here is derived from an EMBL/GenBank/DDBJ whole genome shotgun (WGS) entry which is preliminary data.</text>
</comment>
<dbReference type="CDD" id="cd07730">
    <property type="entry name" value="metallo-hydrolase-like_MBL-fold"/>
    <property type="match status" value="1"/>
</dbReference>
<organism evidence="7 8">
    <name type="scientific">Cyclocybe aegerita</name>
    <name type="common">Black poplar mushroom</name>
    <name type="synonym">Agrocybe aegerita</name>
    <dbReference type="NCBI Taxonomy" id="1973307"/>
    <lineage>
        <taxon>Eukaryota</taxon>
        <taxon>Fungi</taxon>
        <taxon>Dikarya</taxon>
        <taxon>Basidiomycota</taxon>
        <taxon>Agaricomycotina</taxon>
        <taxon>Agaricomycetes</taxon>
        <taxon>Agaricomycetidae</taxon>
        <taxon>Agaricales</taxon>
        <taxon>Agaricineae</taxon>
        <taxon>Bolbitiaceae</taxon>
        <taxon>Cyclocybe</taxon>
    </lineage>
</organism>
<keyword evidence="8" id="KW-1185">Reference proteome</keyword>
<dbReference type="Gene3D" id="3.60.15.10">
    <property type="entry name" value="Ribonuclease Z/Hydroxyacylglutathione hydrolase-like"/>
    <property type="match status" value="1"/>
</dbReference>
<feature type="domain" description="Metallo-beta-lactamase" evidence="6">
    <location>
        <begin position="47"/>
        <end position="280"/>
    </location>
</feature>
<protein>
    <recommendedName>
        <fullName evidence="6">Metallo-beta-lactamase domain-containing protein</fullName>
    </recommendedName>
</protein>
<dbReference type="GO" id="GO:0046872">
    <property type="term" value="F:metal ion binding"/>
    <property type="evidence" value="ECO:0007669"/>
    <property type="project" value="UniProtKB-KW"/>
</dbReference>
<comment type="cofactor">
    <cofactor evidence="1">
        <name>Zn(2+)</name>
        <dbReference type="ChEBI" id="CHEBI:29105"/>
    </cofactor>
</comment>
<evidence type="ECO:0000256" key="4">
    <source>
        <dbReference type="ARBA" id="ARBA00022801"/>
    </source>
</evidence>
<evidence type="ECO:0000313" key="7">
    <source>
        <dbReference type="EMBL" id="CAA7269984.1"/>
    </source>
</evidence>
<evidence type="ECO:0000256" key="1">
    <source>
        <dbReference type="ARBA" id="ARBA00001947"/>
    </source>
</evidence>
<name>A0A8S0W0C0_CYCAE</name>
<dbReference type="AlphaFoldDB" id="A0A8S0W0C0"/>
<evidence type="ECO:0000313" key="8">
    <source>
        <dbReference type="Proteomes" id="UP000467700"/>
    </source>
</evidence>
<dbReference type="EMBL" id="CACVBS010000083">
    <property type="protein sequence ID" value="CAA7269984.1"/>
    <property type="molecule type" value="Genomic_DNA"/>
</dbReference>
<proteinExistence type="inferred from homology"/>
<dbReference type="InterPro" id="IPR051013">
    <property type="entry name" value="MBL_superfamily_lactonases"/>
</dbReference>
<dbReference type="GO" id="GO:0016787">
    <property type="term" value="F:hydrolase activity"/>
    <property type="evidence" value="ECO:0007669"/>
    <property type="project" value="UniProtKB-KW"/>
</dbReference>
<dbReference type="PANTHER" id="PTHR42978">
    <property type="entry name" value="QUORUM-QUENCHING LACTONASE YTNP-RELATED-RELATED"/>
    <property type="match status" value="1"/>
</dbReference>
<dbReference type="Pfam" id="PF00753">
    <property type="entry name" value="Lactamase_B"/>
    <property type="match status" value="1"/>
</dbReference>
<keyword evidence="4" id="KW-0378">Hydrolase</keyword>
<comment type="similarity">
    <text evidence="2">Belongs to the metallo-beta-lactamase superfamily.</text>
</comment>
<evidence type="ECO:0000259" key="6">
    <source>
        <dbReference type="SMART" id="SM00849"/>
    </source>
</evidence>
<accession>A0A8S0W0C0</accession>